<sequence>MKKLNVRDEDGLHVHDEEEAVPEHDDRGAAKEVAIVHNVPPVAQVIAIVEVPPVAPNDAPGGGAPPPYYRANASQGVALAPTKSTASAPVMCIELFIVTVSLGWTGLHWFWLGRPKWGVLYLLTFGLFGVGWAVDILRVPDLVERAKRGFDDKLGRVDLFDMWVLCICPITGLFLAAHHFVLRNERWAIMHVLTIGFLGLGWGVDILRMPCLVHEHNARMVARHAVIAAPPPFSATTTQP</sequence>
<dbReference type="Pfam" id="PF05154">
    <property type="entry name" value="TM2"/>
    <property type="match status" value="1"/>
</dbReference>
<evidence type="ECO:0000256" key="6">
    <source>
        <dbReference type="SAM" id="MobiDB-lite"/>
    </source>
</evidence>
<proteinExistence type="inferred from homology"/>
<reference evidence="9" key="1">
    <citation type="submission" date="2021-05" db="EMBL/GenBank/DDBJ databases">
        <title>The genome of the haptophyte Pavlova lutheri (Diacronema luteri, Pavlovales) - a model for lipid biosynthesis in eukaryotic algae.</title>
        <authorList>
            <person name="Hulatt C.J."/>
            <person name="Posewitz M.C."/>
        </authorList>
    </citation>
    <scope>NUCLEOTIDE SEQUENCE</scope>
    <source>
        <strain evidence="9">NIVA-4/92</strain>
    </source>
</reference>
<feature type="transmembrane region" description="Helical" evidence="7">
    <location>
        <begin position="187"/>
        <end position="207"/>
    </location>
</feature>
<evidence type="ECO:0000256" key="7">
    <source>
        <dbReference type="SAM" id="Phobius"/>
    </source>
</evidence>
<feature type="transmembrane region" description="Helical" evidence="7">
    <location>
        <begin position="160"/>
        <end position="181"/>
    </location>
</feature>
<keyword evidence="5 7" id="KW-0472">Membrane</keyword>
<comment type="caution">
    <text evidence="9">The sequence shown here is derived from an EMBL/GenBank/DDBJ whole genome shotgun (WGS) entry which is preliminary data.</text>
</comment>
<evidence type="ECO:0000256" key="2">
    <source>
        <dbReference type="ARBA" id="ARBA00008284"/>
    </source>
</evidence>
<evidence type="ECO:0000313" key="10">
    <source>
        <dbReference type="Proteomes" id="UP000751190"/>
    </source>
</evidence>
<feature type="transmembrane region" description="Helical" evidence="7">
    <location>
        <begin position="118"/>
        <end position="139"/>
    </location>
</feature>
<organism evidence="9 10">
    <name type="scientific">Diacronema lutheri</name>
    <name type="common">Unicellular marine alga</name>
    <name type="synonym">Monochrysis lutheri</name>
    <dbReference type="NCBI Taxonomy" id="2081491"/>
    <lineage>
        <taxon>Eukaryota</taxon>
        <taxon>Haptista</taxon>
        <taxon>Haptophyta</taxon>
        <taxon>Pavlovophyceae</taxon>
        <taxon>Pavlovales</taxon>
        <taxon>Pavlovaceae</taxon>
        <taxon>Diacronema</taxon>
    </lineage>
</organism>
<dbReference type="Proteomes" id="UP000751190">
    <property type="component" value="Unassembled WGS sequence"/>
</dbReference>
<dbReference type="GO" id="GO:0016020">
    <property type="term" value="C:membrane"/>
    <property type="evidence" value="ECO:0007669"/>
    <property type="project" value="UniProtKB-SubCell"/>
</dbReference>
<gene>
    <name evidence="9" type="ORF">KFE25_010083</name>
</gene>
<keyword evidence="10" id="KW-1185">Reference proteome</keyword>
<accession>A0A8J5XK90</accession>
<name>A0A8J5XK90_DIALT</name>
<dbReference type="PANTHER" id="PTHR21016">
    <property type="entry name" value="BETA-AMYLOID BINDING PROTEIN-RELATED"/>
    <property type="match status" value="1"/>
</dbReference>
<evidence type="ECO:0000256" key="3">
    <source>
        <dbReference type="ARBA" id="ARBA00022692"/>
    </source>
</evidence>
<evidence type="ECO:0000256" key="1">
    <source>
        <dbReference type="ARBA" id="ARBA00004141"/>
    </source>
</evidence>
<feature type="transmembrane region" description="Helical" evidence="7">
    <location>
        <begin position="92"/>
        <end position="112"/>
    </location>
</feature>
<dbReference type="InterPro" id="IPR007829">
    <property type="entry name" value="TM2"/>
</dbReference>
<protein>
    <recommendedName>
        <fullName evidence="8">TM2 domain-containing protein</fullName>
    </recommendedName>
</protein>
<dbReference type="EMBL" id="JAGTXO010000012">
    <property type="protein sequence ID" value="KAG8464715.1"/>
    <property type="molecule type" value="Genomic_DNA"/>
</dbReference>
<evidence type="ECO:0000313" key="9">
    <source>
        <dbReference type="EMBL" id="KAG8464715.1"/>
    </source>
</evidence>
<evidence type="ECO:0000256" key="4">
    <source>
        <dbReference type="ARBA" id="ARBA00022989"/>
    </source>
</evidence>
<feature type="domain" description="TM2" evidence="8">
    <location>
        <begin position="97"/>
        <end position="136"/>
    </location>
</feature>
<feature type="region of interest" description="Disordered" evidence="6">
    <location>
        <begin position="1"/>
        <end position="26"/>
    </location>
</feature>
<comment type="similarity">
    <text evidence="2">Belongs to the TM2 family.</text>
</comment>
<dbReference type="OrthoDB" id="10262359at2759"/>
<keyword evidence="3 7" id="KW-0812">Transmembrane</keyword>
<evidence type="ECO:0000259" key="8">
    <source>
        <dbReference type="Pfam" id="PF05154"/>
    </source>
</evidence>
<comment type="subcellular location">
    <subcellularLocation>
        <location evidence="1">Membrane</location>
        <topology evidence="1">Multi-pass membrane protein</topology>
    </subcellularLocation>
</comment>
<keyword evidence="4 7" id="KW-1133">Transmembrane helix</keyword>
<dbReference type="PANTHER" id="PTHR21016:SF25">
    <property type="entry name" value="TM2 DOMAIN-CONTAINING PROTEIN DDB_G0277895-RELATED"/>
    <property type="match status" value="1"/>
</dbReference>
<evidence type="ECO:0000256" key="5">
    <source>
        <dbReference type="ARBA" id="ARBA00023136"/>
    </source>
</evidence>
<dbReference type="InterPro" id="IPR050932">
    <property type="entry name" value="TM2D1-3-like"/>
</dbReference>
<dbReference type="AlphaFoldDB" id="A0A8J5XK90"/>